<evidence type="ECO:0000313" key="3">
    <source>
        <dbReference type="Proteomes" id="UP000275078"/>
    </source>
</evidence>
<protein>
    <recommendedName>
        <fullName evidence="1">Glycosyl transferase CAP10 domain-containing protein</fullName>
    </recommendedName>
</protein>
<proteinExistence type="predicted"/>
<keyword evidence="3" id="KW-1185">Reference proteome</keyword>
<dbReference type="SMART" id="SM00672">
    <property type="entry name" value="CAP10"/>
    <property type="match status" value="1"/>
</dbReference>
<gene>
    <name evidence="2" type="ORF">BJ508DRAFT_319022</name>
</gene>
<name>A0A3N4HWD8_ASCIM</name>
<reference evidence="2 3" key="1">
    <citation type="journal article" date="2018" name="Nat. Ecol. Evol.">
        <title>Pezizomycetes genomes reveal the molecular basis of ectomycorrhizal truffle lifestyle.</title>
        <authorList>
            <person name="Murat C."/>
            <person name="Payen T."/>
            <person name="Noel B."/>
            <person name="Kuo A."/>
            <person name="Morin E."/>
            <person name="Chen J."/>
            <person name="Kohler A."/>
            <person name="Krizsan K."/>
            <person name="Balestrini R."/>
            <person name="Da Silva C."/>
            <person name="Montanini B."/>
            <person name="Hainaut M."/>
            <person name="Levati E."/>
            <person name="Barry K.W."/>
            <person name="Belfiori B."/>
            <person name="Cichocki N."/>
            <person name="Clum A."/>
            <person name="Dockter R.B."/>
            <person name="Fauchery L."/>
            <person name="Guy J."/>
            <person name="Iotti M."/>
            <person name="Le Tacon F."/>
            <person name="Lindquist E.A."/>
            <person name="Lipzen A."/>
            <person name="Malagnac F."/>
            <person name="Mello A."/>
            <person name="Molinier V."/>
            <person name="Miyauchi S."/>
            <person name="Poulain J."/>
            <person name="Riccioni C."/>
            <person name="Rubini A."/>
            <person name="Sitrit Y."/>
            <person name="Splivallo R."/>
            <person name="Traeger S."/>
            <person name="Wang M."/>
            <person name="Zifcakova L."/>
            <person name="Wipf D."/>
            <person name="Zambonelli A."/>
            <person name="Paolocci F."/>
            <person name="Nowrousian M."/>
            <person name="Ottonello S."/>
            <person name="Baldrian P."/>
            <person name="Spatafora J.W."/>
            <person name="Henrissat B."/>
            <person name="Nagy L.G."/>
            <person name="Aury J.M."/>
            <person name="Wincker P."/>
            <person name="Grigoriev I.V."/>
            <person name="Bonfante P."/>
            <person name="Martin F.M."/>
        </authorList>
    </citation>
    <scope>NUCLEOTIDE SEQUENCE [LARGE SCALE GENOMIC DNA]</scope>
    <source>
        <strain evidence="2 3">RN42</strain>
    </source>
</reference>
<feature type="domain" description="Glycosyl transferase CAP10" evidence="1">
    <location>
        <begin position="318"/>
        <end position="580"/>
    </location>
</feature>
<dbReference type="STRING" id="1160509.A0A3N4HWD8"/>
<dbReference type="Pfam" id="PF05686">
    <property type="entry name" value="Glyco_transf_90"/>
    <property type="match status" value="1"/>
</dbReference>
<dbReference type="AlphaFoldDB" id="A0A3N4HWD8"/>
<dbReference type="OrthoDB" id="541052at2759"/>
<organism evidence="2 3">
    <name type="scientific">Ascobolus immersus RN42</name>
    <dbReference type="NCBI Taxonomy" id="1160509"/>
    <lineage>
        <taxon>Eukaryota</taxon>
        <taxon>Fungi</taxon>
        <taxon>Dikarya</taxon>
        <taxon>Ascomycota</taxon>
        <taxon>Pezizomycotina</taxon>
        <taxon>Pezizomycetes</taxon>
        <taxon>Pezizales</taxon>
        <taxon>Ascobolaceae</taxon>
        <taxon>Ascobolus</taxon>
    </lineage>
</organism>
<sequence>MSDGHPIAKLIRKAEALQYLEDERRSKTLEEAVKRYKEKWGRLPPPGFDKWYKYAKDKGVWNVDTHFDQINHDLRPFWSIPPADLRRLVRGLLEEDAKQTGLAGFHIRKGVVSLSSQTEKAKNFRTDLFSKMLKTVTKNMPDLPDLDFVMNRLDQPRVLVPFEDLQVALEKEESLRGFPKTAKNSFSKDFTAPEPTEKDVGEWFGYAGKQYMDIAAPACPPESYARNPDDDFKKMEALKSYTLVDKAGLVTNFNLSSDLCTVGPFIKDKHGFLFSSSTTKATKKLVPVFGESKVNVNNEILFPANMYYSDDKRYVYDPSQDVFWSRKKPLMLWRGVTADGTQVQDSWRRLHRHRLVLMTNSSMLAEEKKTYPVLIPQTQKQEIAPTEVEAENETLERTVTKYTPTNFHPQSYAHNFTDVGFSGILWCVPDPKCGFVKEVISEVRTTTLTEQFTSKFLIDVDGHSFSGRWRAFLLSRSLGIKATIFREWHDSRLKEWLHFFPLSNDFDELYALLTYLTGVPADVTIDGEEKLGQMIKAHDTVAEKIADNSRVWAKKVLRREDIDVYMYRLILEYARLMDDNRQTDEDGFAVGFDIEEEVPKVIKSN</sequence>
<evidence type="ECO:0000313" key="2">
    <source>
        <dbReference type="EMBL" id="RPA77979.1"/>
    </source>
</evidence>
<dbReference type="PANTHER" id="PTHR12203:SF22">
    <property type="entry name" value="CAPSULE ASSOCIATED PROTEIN"/>
    <property type="match status" value="1"/>
</dbReference>
<dbReference type="InterPro" id="IPR051091">
    <property type="entry name" value="O-Glucosyltr/Glycosyltrsf_90"/>
</dbReference>
<dbReference type="InterPro" id="IPR006598">
    <property type="entry name" value="CAP10"/>
</dbReference>
<dbReference type="PANTHER" id="PTHR12203">
    <property type="entry name" value="KDEL LYS-ASP-GLU-LEU CONTAINING - RELATED"/>
    <property type="match status" value="1"/>
</dbReference>
<dbReference type="EMBL" id="ML119718">
    <property type="protein sequence ID" value="RPA77979.1"/>
    <property type="molecule type" value="Genomic_DNA"/>
</dbReference>
<accession>A0A3N4HWD8</accession>
<dbReference type="Proteomes" id="UP000275078">
    <property type="component" value="Unassembled WGS sequence"/>
</dbReference>
<evidence type="ECO:0000259" key="1">
    <source>
        <dbReference type="SMART" id="SM00672"/>
    </source>
</evidence>